<reference evidence="12" key="1">
    <citation type="submission" date="2021-03" db="EMBL/GenBank/DDBJ databases">
        <authorList>
            <person name="Bekaert M."/>
        </authorList>
    </citation>
    <scope>NUCLEOTIDE SEQUENCE</scope>
</reference>
<dbReference type="Gene3D" id="3.30.70.270">
    <property type="match status" value="2"/>
</dbReference>
<evidence type="ECO:0000256" key="6">
    <source>
        <dbReference type="ARBA" id="ARBA00022801"/>
    </source>
</evidence>
<dbReference type="GO" id="GO:0008233">
    <property type="term" value="F:peptidase activity"/>
    <property type="evidence" value="ECO:0007669"/>
    <property type="project" value="UniProtKB-KW"/>
</dbReference>
<keyword evidence="8" id="KW-0479">Metal-binding</keyword>
<dbReference type="InterPro" id="IPR021109">
    <property type="entry name" value="Peptidase_aspartic_dom_sf"/>
</dbReference>
<dbReference type="SUPFAM" id="SSF50630">
    <property type="entry name" value="Acid proteases"/>
    <property type="match status" value="1"/>
</dbReference>
<comment type="caution">
    <text evidence="12">The sequence shown here is derived from an EMBL/GenBank/DDBJ whole genome shotgun (WGS) entry which is preliminary data.</text>
</comment>
<dbReference type="PANTHER" id="PTHR37984">
    <property type="entry name" value="PROTEIN CBG26694"/>
    <property type="match status" value="1"/>
</dbReference>
<dbReference type="InterPro" id="IPR001878">
    <property type="entry name" value="Znf_CCHC"/>
</dbReference>
<evidence type="ECO:0000313" key="13">
    <source>
        <dbReference type="Proteomes" id="UP000683360"/>
    </source>
</evidence>
<dbReference type="Pfam" id="PF00078">
    <property type="entry name" value="RVT_1"/>
    <property type="match status" value="1"/>
</dbReference>
<gene>
    <name evidence="12" type="ORF">MEDL_60870</name>
</gene>
<dbReference type="PROSITE" id="PS50878">
    <property type="entry name" value="RT_POL"/>
    <property type="match status" value="1"/>
</dbReference>
<keyword evidence="8" id="KW-0862">Zinc</keyword>
<proteinExistence type="predicted"/>
<evidence type="ECO:0000259" key="11">
    <source>
        <dbReference type="PROSITE" id="PS50878"/>
    </source>
</evidence>
<dbReference type="SMART" id="SM00343">
    <property type="entry name" value="ZnF_C2HC"/>
    <property type="match status" value="1"/>
</dbReference>
<dbReference type="EMBL" id="CAJPWZ010002959">
    <property type="protein sequence ID" value="CAG2249051.1"/>
    <property type="molecule type" value="Genomic_DNA"/>
</dbReference>
<dbReference type="InterPro" id="IPR050951">
    <property type="entry name" value="Retrovirus_Pol_polyprotein"/>
</dbReference>
<evidence type="ECO:0000256" key="1">
    <source>
        <dbReference type="ARBA" id="ARBA00022670"/>
    </source>
</evidence>
<name>A0A8S3V4G6_MYTED</name>
<keyword evidence="2" id="KW-0808">Transferase</keyword>
<dbReference type="GO" id="GO:0004519">
    <property type="term" value="F:endonuclease activity"/>
    <property type="evidence" value="ECO:0007669"/>
    <property type="project" value="UniProtKB-KW"/>
</dbReference>
<feature type="domain" description="CCHC-type" evidence="10">
    <location>
        <begin position="417"/>
        <end position="432"/>
    </location>
</feature>
<evidence type="ECO:0000256" key="7">
    <source>
        <dbReference type="ARBA" id="ARBA00022918"/>
    </source>
</evidence>
<keyword evidence="4" id="KW-0540">Nuclease</keyword>
<dbReference type="InterPro" id="IPR000477">
    <property type="entry name" value="RT_dom"/>
</dbReference>
<accession>A0A8S3V4G6</accession>
<organism evidence="12 13">
    <name type="scientific">Mytilus edulis</name>
    <name type="common">Blue mussel</name>
    <dbReference type="NCBI Taxonomy" id="6550"/>
    <lineage>
        <taxon>Eukaryota</taxon>
        <taxon>Metazoa</taxon>
        <taxon>Spiralia</taxon>
        <taxon>Lophotrochozoa</taxon>
        <taxon>Mollusca</taxon>
        <taxon>Bivalvia</taxon>
        <taxon>Autobranchia</taxon>
        <taxon>Pteriomorphia</taxon>
        <taxon>Mytilida</taxon>
        <taxon>Mytiloidea</taxon>
        <taxon>Mytilidae</taxon>
        <taxon>Mytilinae</taxon>
        <taxon>Mytilus</taxon>
    </lineage>
</organism>
<evidence type="ECO:0000256" key="8">
    <source>
        <dbReference type="PROSITE-ProRule" id="PRU00047"/>
    </source>
</evidence>
<feature type="domain" description="Reverse transcriptase" evidence="11">
    <location>
        <begin position="797"/>
        <end position="976"/>
    </location>
</feature>
<keyword evidence="6" id="KW-0378">Hydrolase</keyword>
<keyword evidence="5" id="KW-0255">Endonuclease</keyword>
<evidence type="ECO:0000256" key="4">
    <source>
        <dbReference type="ARBA" id="ARBA00022722"/>
    </source>
</evidence>
<dbReference type="Proteomes" id="UP000683360">
    <property type="component" value="Unassembled WGS sequence"/>
</dbReference>
<dbReference type="SUPFAM" id="SSF56672">
    <property type="entry name" value="DNA/RNA polymerases"/>
    <property type="match status" value="1"/>
</dbReference>
<keyword evidence="3" id="KW-0548">Nucleotidyltransferase</keyword>
<evidence type="ECO:0000256" key="3">
    <source>
        <dbReference type="ARBA" id="ARBA00022695"/>
    </source>
</evidence>
<evidence type="ECO:0000256" key="2">
    <source>
        <dbReference type="ARBA" id="ARBA00022679"/>
    </source>
</evidence>
<evidence type="ECO:0000259" key="10">
    <source>
        <dbReference type="PROSITE" id="PS50158"/>
    </source>
</evidence>
<dbReference type="FunFam" id="3.10.10.10:FF:000007">
    <property type="entry name" value="Retrovirus-related Pol polyprotein from transposon 17.6-like Protein"/>
    <property type="match status" value="1"/>
</dbReference>
<dbReference type="GO" id="GO:0003964">
    <property type="term" value="F:RNA-directed DNA polymerase activity"/>
    <property type="evidence" value="ECO:0007669"/>
    <property type="project" value="UniProtKB-KW"/>
</dbReference>
<keyword evidence="13" id="KW-1185">Reference proteome</keyword>
<dbReference type="FunFam" id="3.30.70.270:FF:000020">
    <property type="entry name" value="Transposon Tf2-6 polyprotein-like Protein"/>
    <property type="match status" value="1"/>
</dbReference>
<dbReference type="InterPro" id="IPR036875">
    <property type="entry name" value="Znf_CCHC_sf"/>
</dbReference>
<dbReference type="GO" id="GO:0003676">
    <property type="term" value="F:nucleic acid binding"/>
    <property type="evidence" value="ECO:0007669"/>
    <property type="project" value="InterPro"/>
</dbReference>
<dbReference type="Pfam" id="PF00098">
    <property type="entry name" value="zf-CCHC"/>
    <property type="match status" value="1"/>
</dbReference>
<dbReference type="Gene3D" id="4.10.60.10">
    <property type="entry name" value="Zinc finger, CCHC-type"/>
    <property type="match status" value="1"/>
</dbReference>
<dbReference type="PROSITE" id="PS50158">
    <property type="entry name" value="ZF_CCHC"/>
    <property type="match status" value="1"/>
</dbReference>
<dbReference type="PANTHER" id="PTHR37984:SF5">
    <property type="entry name" value="PROTEIN NYNRIN-LIKE"/>
    <property type="match status" value="1"/>
</dbReference>
<evidence type="ECO:0000256" key="5">
    <source>
        <dbReference type="ARBA" id="ARBA00022759"/>
    </source>
</evidence>
<dbReference type="CDD" id="cd01647">
    <property type="entry name" value="RT_LTR"/>
    <property type="match status" value="1"/>
</dbReference>
<keyword evidence="1" id="KW-0645">Protease</keyword>
<dbReference type="GO" id="GO:0008270">
    <property type="term" value="F:zinc ion binding"/>
    <property type="evidence" value="ECO:0007669"/>
    <property type="project" value="UniProtKB-KW"/>
</dbReference>
<feature type="region of interest" description="Disordered" evidence="9">
    <location>
        <begin position="63"/>
        <end position="86"/>
    </location>
</feature>
<sequence>MSKTNVRQPSFVVIEEDENSASPFGVRSRLPAMSVNLDSDMNRSLIDLTPSGEVQMRVNREKHDEFTSPRAQAGATENSIQTSTESIDVPKLKQELNEIRERESMRRQQADLRGLSSDQCYGPSTNSLWQAPHNINDEGCSTVRVDRNGCVDTMTPPVRRATNAVAGNGNYSENSHPIFNINDNTVNNCVPQINEPSVHFKNKKTITFDGTGSWQDFLVQFELISTVNKWDNGMKAYELATSLRGVAQGIVTDIEPAKRLNYDYLVSALTSRFEPANQVNMYKVQMNSIYRKPSQTLPEMAQEIRRVTRQAYPTAPNEIRDQLAKDCFVRAINDPKIQLSIFQREPKTIDDCVRFGLEYEAFTVDQKRLNNAKPATRMLSENDDSAEYDVVTRLAKISEQMEKLTNKEGQNFSRMTCFYCGNKGHIKKECRKFEWDKRHNCVKRKLVNAGDKDRSPAVEERDSRSISLIKSNKQDSLFVKCFIVDVVVNCLIDTGSTICVIHPRKFEKLPIEFKPEIQRNNQRLCLADGSFVNTMGHVDLPIKIGNYTIIQKFTVAEIDVPAVIGYDFLHKNNCTIDMGKGVLLLKDSKIDCIKESQMSSTFKIKLSDKLTIPPNTEVIISGIVEGDSSSIMNAIVEPIPSKHTDTLLVAKALVDPSCGQVPIRMVNLSKYEQIMQPFTHVATCELIDTGSVFNEPRSEKLRRLSSSSCDEVNELPSLLQDLKLRSSELLNEGQIDQLESLLKRHIQTFSKNKDDLGRATAIKHKIDTGNAKPVKQPPRRLPLTKRDEVDKEIQRLLDGKIIEPSKSPWASCIVPVTKKDGSTRICIDFRPINSLTIKDSYPLCRIDDSLDALRGSKWLSVLDLSSGYWQVEMDENDKEKTAFTSTKGLFHFNVMPMGLCNGVATFQRLMEYTLAGLNWQTCLIYIDDIIVFSDSFESHLSRLSDVLDRIALQGLKVSPKKCSLFQKQVSFLGHIVSSEGIATDPDKIACVKTWPLPKSMTDVRSFLGTCSYYRKFIKSFAEIARPLHKLTEKNCTFDWTNECNEAFEKLK</sequence>
<dbReference type="Gene3D" id="3.10.10.10">
    <property type="entry name" value="HIV Type 1 Reverse Transcriptase, subunit A, domain 1"/>
    <property type="match status" value="1"/>
</dbReference>
<keyword evidence="8" id="KW-0863">Zinc-finger</keyword>
<dbReference type="Gene3D" id="2.40.70.10">
    <property type="entry name" value="Acid Proteases"/>
    <property type="match status" value="1"/>
</dbReference>
<dbReference type="GO" id="GO:0006508">
    <property type="term" value="P:proteolysis"/>
    <property type="evidence" value="ECO:0007669"/>
    <property type="project" value="UniProtKB-KW"/>
</dbReference>
<dbReference type="OrthoDB" id="10060349at2759"/>
<evidence type="ECO:0000313" key="12">
    <source>
        <dbReference type="EMBL" id="CAG2249051.1"/>
    </source>
</evidence>
<evidence type="ECO:0000256" key="9">
    <source>
        <dbReference type="SAM" id="MobiDB-lite"/>
    </source>
</evidence>
<dbReference type="CDD" id="cd00303">
    <property type="entry name" value="retropepsin_like"/>
    <property type="match status" value="1"/>
</dbReference>
<dbReference type="InterPro" id="IPR043502">
    <property type="entry name" value="DNA/RNA_pol_sf"/>
</dbReference>
<protein>
    <submittedName>
        <fullName evidence="12">Uncharacterized protein</fullName>
    </submittedName>
</protein>
<dbReference type="SUPFAM" id="SSF57756">
    <property type="entry name" value="Retrovirus zinc finger-like domains"/>
    <property type="match status" value="1"/>
</dbReference>
<keyword evidence="7" id="KW-0695">RNA-directed DNA polymerase</keyword>
<dbReference type="InterPro" id="IPR043128">
    <property type="entry name" value="Rev_trsase/Diguanyl_cyclase"/>
</dbReference>
<dbReference type="AlphaFoldDB" id="A0A8S3V4G6"/>
<feature type="compositionally biased region" description="Polar residues" evidence="9">
    <location>
        <begin position="75"/>
        <end position="86"/>
    </location>
</feature>